<organism evidence="1 2">
    <name type="scientific">Xanthomonas graminis pv. arrhenatheri LMG 727</name>
    <dbReference type="NCBI Taxonomy" id="1195923"/>
    <lineage>
        <taxon>Bacteria</taxon>
        <taxon>Pseudomonadati</taxon>
        <taxon>Pseudomonadota</taxon>
        <taxon>Gammaproteobacteria</taxon>
        <taxon>Lysobacterales</taxon>
        <taxon>Lysobacteraceae</taxon>
        <taxon>Xanthomonas</taxon>
        <taxon>Xanthomonas translucens group</taxon>
        <taxon>Xanthomonas graminis</taxon>
    </lineage>
</organism>
<sequence length="95" mass="10427">MPIDAGKYDRSVTLLCPTCGGTQFARDDSDLSATALFTCSGCGLEITKDDLIRAKSENINEHVKDVGQEITKDVQKQLNDSLRKAFSGSKNFRIK</sequence>
<dbReference type="RefSeq" id="WP_081004950.1">
    <property type="nucleotide sequence ID" value="NZ_CXOI01000060.1"/>
</dbReference>
<accession>A0A0K3A0F4</accession>
<keyword evidence="2" id="KW-1185">Reference proteome</keyword>
<protein>
    <recommendedName>
        <fullName evidence="3">TFIIB-type domain-containing protein</fullName>
    </recommendedName>
</protein>
<gene>
    <name evidence="1" type="ORF">XTALMG727_3468</name>
</gene>
<dbReference type="EMBL" id="CXOI01000060">
    <property type="protein sequence ID" value="CTP91541.1"/>
    <property type="molecule type" value="Genomic_DNA"/>
</dbReference>
<evidence type="ECO:0000313" key="2">
    <source>
        <dbReference type="Proteomes" id="UP000046187"/>
    </source>
</evidence>
<evidence type="ECO:0000313" key="1">
    <source>
        <dbReference type="EMBL" id="CTP91541.1"/>
    </source>
</evidence>
<dbReference type="AlphaFoldDB" id="A0A0K3A0F4"/>
<evidence type="ECO:0008006" key="3">
    <source>
        <dbReference type="Google" id="ProtNLM"/>
    </source>
</evidence>
<dbReference type="Proteomes" id="UP000046187">
    <property type="component" value="Unassembled WGS sequence"/>
</dbReference>
<name>A0A0K3A0F4_9XANT</name>
<proteinExistence type="predicted"/>
<reference evidence="2" key="1">
    <citation type="submission" date="2015-07" db="EMBL/GenBank/DDBJ databases">
        <authorList>
            <person name="Wibberg D."/>
        </authorList>
    </citation>
    <scope>NUCLEOTIDE SEQUENCE [LARGE SCALE GENOMIC DNA]</scope>
</reference>